<keyword evidence="1" id="KW-0472">Membrane</keyword>
<dbReference type="PANTHER" id="PTHR23092">
    <property type="entry name" value="POLY(A) RNA POLYMERASE"/>
    <property type="match status" value="1"/>
</dbReference>
<proteinExistence type="predicted"/>
<dbReference type="GO" id="GO:0005730">
    <property type="term" value="C:nucleolus"/>
    <property type="evidence" value="ECO:0007669"/>
    <property type="project" value="TreeGrafter"/>
</dbReference>
<dbReference type="Proteomes" id="UP000238479">
    <property type="component" value="Chromosome 1"/>
</dbReference>
<dbReference type="AlphaFoldDB" id="A0A2P6S7R6"/>
<gene>
    <name evidence="2" type="ORF">RchiOBHm_Chr1g0316831</name>
</gene>
<sequence length="105" mass="12188">MIIPELFRFTAFSVKDLTEQFPAATPLALVLKQFLADRSLDQSYSGGLNSYCLVPLIVRFPQHECLLGLPMNQDFRDLLMNFFIFLGMFLILGKCVFPYREREFI</sequence>
<dbReference type="PANTHER" id="PTHR23092:SF48">
    <property type="entry name" value="NUCLEOTIDYLTRANSFERASE FAMILY PROTEIN"/>
    <property type="match status" value="1"/>
</dbReference>
<reference evidence="2 3" key="1">
    <citation type="journal article" date="2018" name="Nat. Genet.">
        <title>The Rosa genome provides new insights in the design of modern roses.</title>
        <authorList>
            <person name="Bendahmane M."/>
        </authorList>
    </citation>
    <scope>NUCLEOTIDE SEQUENCE [LARGE SCALE GENOMIC DNA]</scope>
    <source>
        <strain evidence="3">cv. Old Blush</strain>
    </source>
</reference>
<keyword evidence="3" id="KW-1185">Reference proteome</keyword>
<organism evidence="2 3">
    <name type="scientific">Rosa chinensis</name>
    <name type="common">China rose</name>
    <dbReference type="NCBI Taxonomy" id="74649"/>
    <lineage>
        <taxon>Eukaryota</taxon>
        <taxon>Viridiplantae</taxon>
        <taxon>Streptophyta</taxon>
        <taxon>Embryophyta</taxon>
        <taxon>Tracheophyta</taxon>
        <taxon>Spermatophyta</taxon>
        <taxon>Magnoliopsida</taxon>
        <taxon>eudicotyledons</taxon>
        <taxon>Gunneridae</taxon>
        <taxon>Pentapetalae</taxon>
        <taxon>rosids</taxon>
        <taxon>fabids</taxon>
        <taxon>Rosales</taxon>
        <taxon>Rosaceae</taxon>
        <taxon>Rosoideae</taxon>
        <taxon>Rosoideae incertae sedis</taxon>
        <taxon>Rosa</taxon>
    </lineage>
</organism>
<name>A0A2P6S7R6_ROSCH</name>
<keyword evidence="2" id="KW-0548">Nucleotidyltransferase</keyword>
<dbReference type="GO" id="GO:0003729">
    <property type="term" value="F:mRNA binding"/>
    <property type="evidence" value="ECO:0007669"/>
    <property type="project" value="TreeGrafter"/>
</dbReference>
<evidence type="ECO:0000313" key="2">
    <source>
        <dbReference type="EMBL" id="PRQ54722.1"/>
    </source>
</evidence>
<dbReference type="Gramene" id="PRQ54722">
    <property type="protein sequence ID" value="PRQ54722"/>
    <property type="gene ID" value="RchiOBHm_Chr1g0316831"/>
</dbReference>
<feature type="transmembrane region" description="Helical" evidence="1">
    <location>
        <begin position="78"/>
        <end position="97"/>
    </location>
</feature>
<dbReference type="EMBL" id="PDCK01000039">
    <property type="protein sequence ID" value="PRQ54722.1"/>
    <property type="molecule type" value="Genomic_DNA"/>
</dbReference>
<keyword evidence="1" id="KW-0812">Transmembrane</keyword>
<dbReference type="GO" id="GO:0031499">
    <property type="term" value="C:TRAMP complex"/>
    <property type="evidence" value="ECO:0007669"/>
    <property type="project" value="TreeGrafter"/>
</dbReference>
<keyword evidence="2" id="KW-0808">Transferase</keyword>
<dbReference type="SUPFAM" id="SSF81631">
    <property type="entry name" value="PAP/OAS1 substrate-binding domain"/>
    <property type="match status" value="1"/>
</dbReference>
<evidence type="ECO:0000313" key="3">
    <source>
        <dbReference type="Proteomes" id="UP000238479"/>
    </source>
</evidence>
<dbReference type="Gene3D" id="1.10.1410.10">
    <property type="match status" value="1"/>
</dbReference>
<accession>A0A2P6S7R6</accession>
<dbReference type="GO" id="GO:0031123">
    <property type="term" value="P:RNA 3'-end processing"/>
    <property type="evidence" value="ECO:0007669"/>
    <property type="project" value="TreeGrafter"/>
</dbReference>
<comment type="caution">
    <text evidence="2">The sequence shown here is derived from an EMBL/GenBank/DDBJ whole genome shotgun (WGS) entry which is preliminary data.</text>
</comment>
<keyword evidence="1" id="KW-1133">Transmembrane helix</keyword>
<dbReference type="InterPro" id="IPR045862">
    <property type="entry name" value="Trf4-like"/>
</dbReference>
<evidence type="ECO:0000256" key="1">
    <source>
        <dbReference type="SAM" id="Phobius"/>
    </source>
</evidence>
<dbReference type="GO" id="GO:0043634">
    <property type="term" value="P:polyadenylation-dependent ncRNA catabolic process"/>
    <property type="evidence" value="ECO:0007669"/>
    <property type="project" value="TreeGrafter"/>
</dbReference>
<dbReference type="GO" id="GO:1990817">
    <property type="term" value="F:poly(A) RNA polymerase activity"/>
    <property type="evidence" value="ECO:0007669"/>
    <property type="project" value="UniProtKB-EC"/>
</dbReference>
<protein>
    <submittedName>
        <fullName evidence="2">Putative polynucleotide adenylyltransferase</fullName>
        <ecNumber evidence="2">2.7.7.19</ecNumber>
    </submittedName>
</protein>
<dbReference type="EC" id="2.7.7.19" evidence="2"/>
<dbReference type="STRING" id="74649.A0A2P6S7R6"/>